<feature type="domain" description="EF-hand" evidence="2">
    <location>
        <begin position="17"/>
        <end position="52"/>
    </location>
</feature>
<proteinExistence type="predicted"/>
<dbReference type="EMBL" id="HBIZ01022268">
    <property type="protein sequence ID" value="CAE0761466.1"/>
    <property type="molecule type" value="Transcribed_RNA"/>
</dbReference>
<evidence type="ECO:0000259" key="2">
    <source>
        <dbReference type="PROSITE" id="PS50222"/>
    </source>
</evidence>
<name>A0A7S4EYY5_CHRCT</name>
<dbReference type="PROSITE" id="PS50222">
    <property type="entry name" value="EF_HAND_2"/>
    <property type="match status" value="1"/>
</dbReference>
<organism evidence="3">
    <name type="scientific">Chrysotila carterae</name>
    <name type="common">Marine alga</name>
    <name type="synonym">Syracosphaera carterae</name>
    <dbReference type="NCBI Taxonomy" id="13221"/>
    <lineage>
        <taxon>Eukaryota</taxon>
        <taxon>Haptista</taxon>
        <taxon>Haptophyta</taxon>
        <taxon>Prymnesiophyceae</taxon>
        <taxon>Isochrysidales</taxon>
        <taxon>Isochrysidaceae</taxon>
        <taxon>Chrysotila</taxon>
    </lineage>
</organism>
<reference evidence="3" key="1">
    <citation type="submission" date="2021-01" db="EMBL/GenBank/DDBJ databases">
        <authorList>
            <person name="Corre E."/>
            <person name="Pelletier E."/>
            <person name="Niang G."/>
            <person name="Scheremetjew M."/>
            <person name="Finn R."/>
            <person name="Kale V."/>
            <person name="Holt S."/>
            <person name="Cochrane G."/>
            <person name="Meng A."/>
            <person name="Brown T."/>
            <person name="Cohen L."/>
        </authorList>
    </citation>
    <scope>NUCLEOTIDE SEQUENCE</scope>
    <source>
        <strain evidence="3">CCMP645</strain>
    </source>
</reference>
<dbReference type="GO" id="GO:0005509">
    <property type="term" value="F:calcium ion binding"/>
    <property type="evidence" value="ECO:0007669"/>
    <property type="project" value="InterPro"/>
</dbReference>
<dbReference type="CDD" id="cd04508">
    <property type="entry name" value="Tudor_SF"/>
    <property type="match status" value="2"/>
</dbReference>
<dbReference type="Gene3D" id="1.10.238.10">
    <property type="entry name" value="EF-hand"/>
    <property type="match status" value="1"/>
</dbReference>
<dbReference type="Gene3D" id="2.30.30.140">
    <property type="match status" value="3"/>
</dbReference>
<evidence type="ECO:0000313" key="3">
    <source>
        <dbReference type="EMBL" id="CAE0761466.1"/>
    </source>
</evidence>
<feature type="region of interest" description="Disordered" evidence="1">
    <location>
        <begin position="190"/>
        <end position="211"/>
    </location>
</feature>
<sequence>MATQLGEAERLLQLSSERTNTAHMVFSLIDSDGDGLVDTEQLGVMLMSLALSQRASFDFDVEAAAFQMARHRGLRKVTFSDFVDVYNGLVDRTLLHAGMSALQTAANAHAADSSAAASSSLSTPFTPAAANMHPANPSIPITATTAARTTACADSPISTPVSPSSPKQVNGAYTTTEVLPFDDSISFTKAHSASQVASPTPPGRSPSRRAASGSAYLVSGAAVRAVNGLYIHSGESDGVYKYSYDRYTMLRRSLPGGEKRWYLAETASDERGDRAARVFYAFRSAAGTPPLEGSWSRAQDGVSPGPFVLPISVTHTPPPSVLAPHDTLEVGDYVRANWNGRGVFYPGEVLAVDAERSTADILYDDGDFESRVPRDRIHAVTIELTDAFHSYAVGDVVNADYRGHGAWEVGRIIAIDTRYRVFTIKYDVGLLEKHVPPSRVQPLGSGHIKSDYVRGDRVRANWQSCGTWCLGRIVAVNAEERTFDVQYDDGEVEPQVAAHSLQPVDESDAKAELACSAQLPFACSLVGKAQPANVSSRGSWYNT</sequence>
<dbReference type="InterPro" id="IPR011992">
    <property type="entry name" value="EF-hand-dom_pair"/>
</dbReference>
<gene>
    <name evidence="3" type="ORF">PCAR00345_LOCUS14078</name>
</gene>
<protein>
    <recommendedName>
        <fullName evidence="2">EF-hand domain-containing protein</fullName>
    </recommendedName>
</protein>
<dbReference type="SMART" id="SM00333">
    <property type="entry name" value="TUDOR"/>
    <property type="match status" value="3"/>
</dbReference>
<dbReference type="SUPFAM" id="SSF47473">
    <property type="entry name" value="EF-hand"/>
    <property type="match status" value="1"/>
</dbReference>
<dbReference type="InterPro" id="IPR002999">
    <property type="entry name" value="Tudor"/>
</dbReference>
<dbReference type="AlphaFoldDB" id="A0A7S4EYY5"/>
<accession>A0A7S4EYY5</accession>
<dbReference type="InterPro" id="IPR002048">
    <property type="entry name" value="EF_hand_dom"/>
</dbReference>
<evidence type="ECO:0000256" key="1">
    <source>
        <dbReference type="SAM" id="MobiDB-lite"/>
    </source>
</evidence>